<gene>
    <name evidence="1" type="ORF">BJ138DRAFT_993077</name>
</gene>
<name>A0ACB7ZUY3_9AGAM</name>
<comment type="caution">
    <text evidence="1">The sequence shown here is derived from an EMBL/GenBank/DDBJ whole genome shotgun (WGS) entry which is preliminary data.</text>
</comment>
<proteinExistence type="predicted"/>
<feature type="non-terminal residue" evidence="1">
    <location>
        <position position="347"/>
    </location>
</feature>
<evidence type="ECO:0000313" key="2">
    <source>
        <dbReference type="Proteomes" id="UP000790377"/>
    </source>
</evidence>
<sequence>RCNGCFNMFTATGHSRHLAQTQNPPCVAIYQASIAYIPPPLAAADMDSLGMDLDEETQAENLDEDNKLADYFGTYNEEDIEWPERPRAHPDGSEENHSEPEVADDANAVNDQPNQSRNTRNHAENRLHQNNSVIIPYPDERAGQPTRPDGRSQNSNECYKDRLNFSGSNPWAPFSSQTDWEIARWAKLRGPGSTAFSELLAISGVGDKLGLSYRNSRELNMIIDKKLPSRPHFKHEQVVVAGEAFDIYYRDVIKCVKALYSDPDFAPYLAFRAERHYADQDQTTRLFHDMHTGKWWWETQKQLDARKLGATIIPIIISSDKTQVTMFRNKSAYPVYMTIGNIPKEIR</sequence>
<reference evidence="1" key="1">
    <citation type="journal article" date="2021" name="New Phytol.">
        <title>Evolutionary innovations through gain and loss of genes in the ectomycorrhizal Boletales.</title>
        <authorList>
            <person name="Wu G."/>
            <person name="Miyauchi S."/>
            <person name="Morin E."/>
            <person name="Kuo A."/>
            <person name="Drula E."/>
            <person name="Varga T."/>
            <person name="Kohler A."/>
            <person name="Feng B."/>
            <person name="Cao Y."/>
            <person name="Lipzen A."/>
            <person name="Daum C."/>
            <person name="Hundley H."/>
            <person name="Pangilinan J."/>
            <person name="Johnson J."/>
            <person name="Barry K."/>
            <person name="LaButti K."/>
            <person name="Ng V."/>
            <person name="Ahrendt S."/>
            <person name="Min B."/>
            <person name="Choi I.G."/>
            <person name="Park H."/>
            <person name="Plett J.M."/>
            <person name="Magnuson J."/>
            <person name="Spatafora J.W."/>
            <person name="Nagy L.G."/>
            <person name="Henrissat B."/>
            <person name="Grigoriev I.V."/>
            <person name="Yang Z.L."/>
            <person name="Xu J."/>
            <person name="Martin F.M."/>
        </authorList>
    </citation>
    <scope>NUCLEOTIDE SEQUENCE</scope>
    <source>
        <strain evidence="1">ATCC 28755</strain>
    </source>
</reference>
<accession>A0ACB7ZUY3</accession>
<dbReference type="EMBL" id="MU268468">
    <property type="protein sequence ID" value="KAH7904457.1"/>
    <property type="molecule type" value="Genomic_DNA"/>
</dbReference>
<dbReference type="Proteomes" id="UP000790377">
    <property type="component" value="Unassembled WGS sequence"/>
</dbReference>
<organism evidence="1 2">
    <name type="scientific">Hygrophoropsis aurantiaca</name>
    <dbReference type="NCBI Taxonomy" id="72124"/>
    <lineage>
        <taxon>Eukaryota</taxon>
        <taxon>Fungi</taxon>
        <taxon>Dikarya</taxon>
        <taxon>Basidiomycota</taxon>
        <taxon>Agaricomycotina</taxon>
        <taxon>Agaricomycetes</taxon>
        <taxon>Agaricomycetidae</taxon>
        <taxon>Boletales</taxon>
        <taxon>Coniophorineae</taxon>
        <taxon>Hygrophoropsidaceae</taxon>
        <taxon>Hygrophoropsis</taxon>
    </lineage>
</organism>
<feature type="non-terminal residue" evidence="1">
    <location>
        <position position="1"/>
    </location>
</feature>
<protein>
    <submittedName>
        <fullName evidence="1">Uncharacterized protein</fullName>
    </submittedName>
</protein>
<evidence type="ECO:0000313" key="1">
    <source>
        <dbReference type="EMBL" id="KAH7904457.1"/>
    </source>
</evidence>
<keyword evidence="2" id="KW-1185">Reference proteome</keyword>